<dbReference type="Proteomes" id="UP000000600">
    <property type="component" value="Unassembled WGS sequence"/>
</dbReference>
<dbReference type="HOGENOM" id="CLU_415325_0_0_1"/>
<dbReference type="InParanoid" id="A0CPY0"/>
<gene>
    <name evidence="2" type="ORF">GSPATT00038804001</name>
</gene>
<dbReference type="RefSeq" id="XP_001440244.1">
    <property type="nucleotide sequence ID" value="XM_001440207.1"/>
</dbReference>
<dbReference type="OrthoDB" id="303403at2759"/>
<proteinExistence type="predicted"/>
<keyword evidence="3" id="KW-1185">Reference proteome</keyword>
<dbReference type="OMA" id="QFEDRNT"/>
<evidence type="ECO:0000313" key="2">
    <source>
        <dbReference type="EMBL" id="CAK72847.1"/>
    </source>
</evidence>
<protein>
    <submittedName>
        <fullName evidence="2">Uncharacterized protein</fullName>
    </submittedName>
</protein>
<name>A0CPY0_PARTE</name>
<dbReference type="EMBL" id="CT868132">
    <property type="protein sequence ID" value="CAK72847.1"/>
    <property type="molecule type" value="Genomic_DNA"/>
</dbReference>
<reference evidence="2 3" key="1">
    <citation type="journal article" date="2006" name="Nature">
        <title>Global trends of whole-genome duplications revealed by the ciliate Paramecium tetraurelia.</title>
        <authorList>
            <consortium name="Genoscope"/>
            <person name="Aury J.-M."/>
            <person name="Jaillon O."/>
            <person name="Duret L."/>
            <person name="Noel B."/>
            <person name="Jubin C."/>
            <person name="Porcel B.M."/>
            <person name="Segurens B."/>
            <person name="Daubin V."/>
            <person name="Anthouard V."/>
            <person name="Aiach N."/>
            <person name="Arnaiz O."/>
            <person name="Billaut A."/>
            <person name="Beisson J."/>
            <person name="Blanc I."/>
            <person name="Bouhouche K."/>
            <person name="Camara F."/>
            <person name="Duharcourt S."/>
            <person name="Guigo R."/>
            <person name="Gogendeau D."/>
            <person name="Katinka M."/>
            <person name="Keller A.-M."/>
            <person name="Kissmehl R."/>
            <person name="Klotz C."/>
            <person name="Koll F."/>
            <person name="Le Moue A."/>
            <person name="Lepere C."/>
            <person name="Malinsky S."/>
            <person name="Nowacki M."/>
            <person name="Nowak J.K."/>
            <person name="Plattner H."/>
            <person name="Poulain J."/>
            <person name="Ruiz F."/>
            <person name="Serrano V."/>
            <person name="Zagulski M."/>
            <person name="Dessen P."/>
            <person name="Betermier M."/>
            <person name="Weissenbach J."/>
            <person name="Scarpelli C."/>
            <person name="Schachter V."/>
            <person name="Sperling L."/>
            <person name="Meyer E."/>
            <person name="Cohen J."/>
            <person name="Wincker P."/>
        </authorList>
    </citation>
    <scope>NUCLEOTIDE SEQUENCE [LARGE SCALE GENOMIC DNA]</scope>
    <source>
        <strain evidence="2 3">Stock d4-2</strain>
    </source>
</reference>
<feature type="region of interest" description="Disordered" evidence="1">
    <location>
        <begin position="552"/>
        <end position="593"/>
    </location>
</feature>
<dbReference type="GeneID" id="5026028"/>
<dbReference type="KEGG" id="ptm:GSPATT00038804001"/>
<dbReference type="STRING" id="5888.A0CPY0"/>
<feature type="compositionally biased region" description="Low complexity" evidence="1">
    <location>
        <begin position="562"/>
        <end position="593"/>
    </location>
</feature>
<dbReference type="AlphaFoldDB" id="A0CPY0"/>
<evidence type="ECO:0000256" key="1">
    <source>
        <dbReference type="SAM" id="MobiDB-lite"/>
    </source>
</evidence>
<organism evidence="2 3">
    <name type="scientific">Paramecium tetraurelia</name>
    <dbReference type="NCBI Taxonomy" id="5888"/>
    <lineage>
        <taxon>Eukaryota</taxon>
        <taxon>Sar</taxon>
        <taxon>Alveolata</taxon>
        <taxon>Ciliophora</taxon>
        <taxon>Intramacronucleata</taxon>
        <taxon>Oligohymenophorea</taxon>
        <taxon>Peniculida</taxon>
        <taxon>Parameciidae</taxon>
        <taxon>Paramecium</taxon>
    </lineage>
</organism>
<accession>A0CPY0</accession>
<evidence type="ECO:0000313" key="3">
    <source>
        <dbReference type="Proteomes" id="UP000000600"/>
    </source>
</evidence>
<sequence>MLKFEAFKKQQRLIERSPQFIVQQLLQRKIVFIRENFSSKENFMIQVIIGGQQPQKEESQETIYLKPESGDQVMNELTRIAMSEIPENEQLEYHVRAQQLLDYFTQNQIQVQYTTVLFHKINYALALRKYGLSEEVINLLLDSDQILKIKGKQLKKQPLDIQLLARIVQNKLMRLRIIFQCTLLFSESRRNKQALELAKSALKQLKVIFETTIKLCQQMNLTNLINKKQRANSEMNLATLTSQQPQKLSYSQIVEMVFKEILALIKCSMPQSQFEDRNTQIIRSYHSRSQSLDKYSEQISIGNTGNHNNKLYPNLNDNHPMLQMQILGLMQMTQVDIEELYPISNPEMVVTEEVILELIMLAGLSFYSISTELRFINSNFDNRSNLEIWLCKSLEIYYTYVPHMSQIFNQIYQVYKKLYGVDKQMIPEDQEITHLTKLLRPHQFNNRATLANKVVIVIKVPEGPGSAIKHANTQQKTIPSNKTSKKHLLTQVEDQDDTGRSPSRLFLKPTKSQQQQPLEIKQRVEFLMNHILSQQAKLSKEKVKVIKSRLKPDLSNGNVGMTASTNTTNNTTQNTTQNSAKSPPKLLSRSLSNSRKASQCVVPAQLNIQQALHQTRTAQLKYRYRNQFNTLPIEESPTQFSSQRKQGTLDSAKKQYQNKYQLVLQQKLQNLN</sequence>